<organism evidence="9 10">
    <name type="scientific">Phaseolus vulgaris</name>
    <name type="common">Kidney bean</name>
    <name type="synonym">French bean</name>
    <dbReference type="NCBI Taxonomy" id="3885"/>
    <lineage>
        <taxon>Eukaryota</taxon>
        <taxon>Viridiplantae</taxon>
        <taxon>Streptophyta</taxon>
        <taxon>Embryophyta</taxon>
        <taxon>Tracheophyta</taxon>
        <taxon>Spermatophyta</taxon>
        <taxon>Magnoliopsida</taxon>
        <taxon>eudicotyledons</taxon>
        <taxon>Gunneridae</taxon>
        <taxon>Pentapetalae</taxon>
        <taxon>rosids</taxon>
        <taxon>fabids</taxon>
        <taxon>Fabales</taxon>
        <taxon>Fabaceae</taxon>
        <taxon>Papilionoideae</taxon>
        <taxon>50 kb inversion clade</taxon>
        <taxon>NPAAA clade</taxon>
        <taxon>indigoferoid/millettioid clade</taxon>
        <taxon>Phaseoleae</taxon>
        <taxon>Phaseolus</taxon>
    </lineage>
</organism>
<dbReference type="Gene3D" id="1.10.10.10">
    <property type="entry name" value="Winged helix-like DNA-binding domain superfamily/Winged helix DNA-binding domain"/>
    <property type="match status" value="1"/>
</dbReference>
<feature type="domain" description="R13L1/DRL21-like LRR repeat region" evidence="8">
    <location>
        <begin position="432"/>
        <end position="553"/>
    </location>
</feature>
<evidence type="ECO:0000313" key="9">
    <source>
        <dbReference type="EMBL" id="ESW29493.1"/>
    </source>
</evidence>
<dbReference type="Gene3D" id="3.80.10.10">
    <property type="entry name" value="Ribonuclease Inhibitor"/>
    <property type="match status" value="1"/>
</dbReference>
<sequence length="619" mass="71773">MTQFVVESMLHNLNSLIQKEFTPFLSFHQDLRKLAGLFTTIKASLEYAEEKQFSDTNINDWLLKINNVAHMEALGLEYQEIKGDLSNKVQHSCLSSFHLNHVVFGYKVAKKMKRISKRLIEIVEENKKFHLTDTWTETVMIAGRRNEVIEERRTPLYERIEDINTLLHYLTSGPYNFGDDLGVYPIEGKTIRKAYLIELWMANAFISSNGRLDVEDVGDDVWNELYRRSFFQDIETDEFGNLTSFRMHDLVTDLAILVAKDVKCLIGDNRLIYSSNIINHLSDYRRRIELDSIYLQLVKSLRTCLIPNQCSDQLFSKVLKCHSLRVLEFRLRGELSPSIGDLKHLRYMNLSKSDFKTLPEFLCKLWNLQILKLDYCKHLQKLPNSLIDLKSLEKLSFKGSPKLSSLPPHMGKLTSLKSLTSYVVGNERGFLLEELGGMKLKEYLNMKHLERVKSVDDAMEANMSSKRLKELKLSWDRNEETKLGENAEKILEVLEPDTEQLVSLTLTGYTGSGLPRWVFGHSLKKLQIERCRELKALPEALHAMIALHSLRLYDLPNLESLPNCFQRLRSLHQLAIGFCCKLTDFPNNLRESMLERLDIYGCPTLEKQLSYWSKNLLFC</sequence>
<dbReference type="Pfam" id="PF25019">
    <property type="entry name" value="LRR_R13L1-DRL21"/>
    <property type="match status" value="1"/>
</dbReference>
<dbReference type="Gramene" id="ESW29493">
    <property type="protein sequence ID" value="ESW29493"/>
    <property type="gene ID" value="PHAVU_002G074700g"/>
</dbReference>
<keyword evidence="4" id="KW-0611">Plant defense</keyword>
<reference evidence="10" key="1">
    <citation type="journal article" date="2014" name="Nat. Genet.">
        <title>A reference genome for common bean and genome-wide analysis of dual domestications.</title>
        <authorList>
            <person name="Schmutz J."/>
            <person name="McClean P.E."/>
            <person name="Mamidi S."/>
            <person name="Wu G.A."/>
            <person name="Cannon S.B."/>
            <person name="Grimwood J."/>
            <person name="Jenkins J."/>
            <person name="Shu S."/>
            <person name="Song Q."/>
            <person name="Chavarro C."/>
            <person name="Torres-Torres M."/>
            <person name="Geffroy V."/>
            <person name="Moghaddam S.M."/>
            <person name="Gao D."/>
            <person name="Abernathy B."/>
            <person name="Barry K."/>
            <person name="Blair M."/>
            <person name="Brick M.A."/>
            <person name="Chovatia M."/>
            <person name="Gepts P."/>
            <person name="Goodstein D.M."/>
            <person name="Gonzales M."/>
            <person name="Hellsten U."/>
            <person name="Hyten D.L."/>
            <person name="Jia G."/>
            <person name="Kelly J.D."/>
            <person name="Kudrna D."/>
            <person name="Lee R."/>
            <person name="Richard M.M."/>
            <person name="Miklas P.N."/>
            <person name="Osorno J.M."/>
            <person name="Rodrigues J."/>
            <person name="Thareau V."/>
            <person name="Urrea C.A."/>
            <person name="Wang M."/>
            <person name="Yu Y."/>
            <person name="Zhang M."/>
            <person name="Wing R.A."/>
            <person name="Cregan P.B."/>
            <person name="Rokhsar D.S."/>
            <person name="Jackson S.A."/>
        </authorList>
    </citation>
    <scope>NUCLEOTIDE SEQUENCE [LARGE SCALE GENOMIC DNA]</scope>
    <source>
        <strain evidence="10">cv. G19833</strain>
    </source>
</reference>
<accession>V7CJF6</accession>
<dbReference type="Gene3D" id="1.20.5.4130">
    <property type="match status" value="1"/>
</dbReference>
<keyword evidence="10" id="KW-1185">Reference proteome</keyword>
<evidence type="ECO:0000256" key="1">
    <source>
        <dbReference type="ARBA" id="ARBA00022614"/>
    </source>
</evidence>
<dbReference type="InterPro" id="IPR056789">
    <property type="entry name" value="LRR_R13L1-DRL21"/>
</dbReference>
<evidence type="ECO:0000259" key="7">
    <source>
        <dbReference type="Pfam" id="PF23559"/>
    </source>
</evidence>
<gene>
    <name evidence="9" type="ORF">PHAVU_002G074700g</name>
</gene>
<keyword evidence="2" id="KW-0677">Repeat</keyword>
<dbReference type="OMA" id="YFRIENE"/>
<dbReference type="STRING" id="3885.V7CJF6"/>
<dbReference type="AlphaFoldDB" id="V7CJF6"/>
<evidence type="ECO:0000256" key="4">
    <source>
        <dbReference type="ARBA" id="ARBA00022821"/>
    </source>
</evidence>
<dbReference type="InterPro" id="IPR036388">
    <property type="entry name" value="WH-like_DNA-bd_sf"/>
</dbReference>
<evidence type="ECO:0000256" key="5">
    <source>
        <dbReference type="ARBA" id="ARBA00022840"/>
    </source>
</evidence>
<dbReference type="GO" id="GO:0005524">
    <property type="term" value="F:ATP binding"/>
    <property type="evidence" value="ECO:0007669"/>
    <property type="project" value="UniProtKB-KW"/>
</dbReference>
<evidence type="ECO:0000256" key="2">
    <source>
        <dbReference type="ARBA" id="ARBA00022737"/>
    </source>
</evidence>
<dbReference type="GO" id="GO:0006952">
    <property type="term" value="P:defense response"/>
    <property type="evidence" value="ECO:0007669"/>
    <property type="project" value="UniProtKB-KW"/>
</dbReference>
<evidence type="ECO:0000256" key="3">
    <source>
        <dbReference type="ARBA" id="ARBA00022741"/>
    </source>
</evidence>
<dbReference type="OrthoDB" id="1429443at2759"/>
<dbReference type="InterPro" id="IPR058922">
    <property type="entry name" value="WHD_DRP"/>
</dbReference>
<dbReference type="EMBL" id="CM002289">
    <property type="protein sequence ID" value="ESW29493.1"/>
    <property type="molecule type" value="Genomic_DNA"/>
</dbReference>
<dbReference type="PANTHER" id="PTHR36766">
    <property type="entry name" value="PLANT BROAD-SPECTRUM MILDEW RESISTANCE PROTEIN RPW8"/>
    <property type="match status" value="1"/>
</dbReference>
<evidence type="ECO:0000259" key="6">
    <source>
        <dbReference type="Pfam" id="PF18052"/>
    </source>
</evidence>
<protein>
    <submittedName>
        <fullName evidence="9">Uncharacterized protein</fullName>
    </submittedName>
</protein>
<dbReference type="Pfam" id="PF18052">
    <property type="entry name" value="Rx_N"/>
    <property type="match status" value="1"/>
</dbReference>
<dbReference type="Proteomes" id="UP000000226">
    <property type="component" value="Chromosome 2"/>
</dbReference>
<dbReference type="SUPFAM" id="SSF52058">
    <property type="entry name" value="L domain-like"/>
    <property type="match status" value="1"/>
</dbReference>
<dbReference type="PANTHER" id="PTHR36766:SF42">
    <property type="entry name" value="NB-ARC DOMAIN DISEASE RESISTANCE PROTEIN"/>
    <property type="match status" value="1"/>
</dbReference>
<evidence type="ECO:0000259" key="8">
    <source>
        <dbReference type="Pfam" id="PF25019"/>
    </source>
</evidence>
<dbReference type="InterPro" id="IPR032675">
    <property type="entry name" value="LRR_dom_sf"/>
</dbReference>
<keyword evidence="3" id="KW-0547">Nucleotide-binding</keyword>
<name>V7CJF6_PHAVU</name>
<dbReference type="Pfam" id="PF23559">
    <property type="entry name" value="WHD_DRP"/>
    <property type="match status" value="1"/>
</dbReference>
<proteinExistence type="predicted"/>
<dbReference type="InterPro" id="IPR041118">
    <property type="entry name" value="Rx_N"/>
</dbReference>
<feature type="domain" description="Disease resistance N-terminal" evidence="6">
    <location>
        <begin position="5"/>
        <end position="70"/>
    </location>
</feature>
<keyword evidence="5" id="KW-0067">ATP-binding</keyword>
<keyword evidence="1" id="KW-0433">Leucine-rich repeat</keyword>
<dbReference type="eggNOG" id="KOG4658">
    <property type="taxonomic scope" value="Eukaryota"/>
</dbReference>
<evidence type="ECO:0000313" key="10">
    <source>
        <dbReference type="Proteomes" id="UP000000226"/>
    </source>
</evidence>
<feature type="domain" description="Disease resistance protein winged helix" evidence="7">
    <location>
        <begin position="187"/>
        <end position="255"/>
    </location>
</feature>